<keyword evidence="2" id="KW-1185">Reference proteome</keyword>
<evidence type="ECO:0000313" key="2">
    <source>
        <dbReference type="Proteomes" id="UP001281656"/>
    </source>
</evidence>
<evidence type="ECO:0000313" key="1">
    <source>
        <dbReference type="EMBL" id="MDW8801362.1"/>
    </source>
</evidence>
<dbReference type="RefSeq" id="WP_261670102.1">
    <property type="nucleotide sequence ID" value="NZ_JARUJP010000009.1"/>
</dbReference>
<organism evidence="1 2">
    <name type="scientific">Clostridium tanneri</name>
    <dbReference type="NCBI Taxonomy" id="3037988"/>
    <lineage>
        <taxon>Bacteria</taxon>
        <taxon>Bacillati</taxon>
        <taxon>Bacillota</taxon>
        <taxon>Clostridia</taxon>
        <taxon>Eubacteriales</taxon>
        <taxon>Clostridiaceae</taxon>
        <taxon>Clostridium</taxon>
    </lineage>
</organism>
<gene>
    <name evidence="1" type="ORF">P8V03_09365</name>
</gene>
<accession>A0ABU4JT79</accession>
<comment type="caution">
    <text evidence="1">The sequence shown here is derived from an EMBL/GenBank/DDBJ whole genome shotgun (WGS) entry which is preliminary data.</text>
</comment>
<name>A0ABU4JT79_9CLOT</name>
<dbReference type="EMBL" id="JARUJP010000009">
    <property type="protein sequence ID" value="MDW8801362.1"/>
    <property type="molecule type" value="Genomic_DNA"/>
</dbReference>
<reference evidence="1 2" key="1">
    <citation type="submission" date="2023-04" db="EMBL/GenBank/DDBJ databases">
        <title>Clostridium tannerae sp. nov., isolated from the fecal material of an alpaca.</title>
        <authorList>
            <person name="Miller S."/>
            <person name="Hendry M."/>
            <person name="King J."/>
            <person name="Sankaranarayanan K."/>
            <person name="Lawson P.A."/>
        </authorList>
    </citation>
    <scope>NUCLEOTIDE SEQUENCE [LARGE SCALE GENOMIC DNA]</scope>
    <source>
        <strain evidence="1 2">A1-XYC3</strain>
    </source>
</reference>
<sequence>MNEKKKQISFNDISKSYLVESGEEVEKSFIKSSDIIEDKDGNCTVLGEKIEANACSMLKEDYKL</sequence>
<protein>
    <submittedName>
        <fullName evidence="1">Uncharacterized protein</fullName>
    </submittedName>
</protein>
<dbReference type="Proteomes" id="UP001281656">
    <property type="component" value="Unassembled WGS sequence"/>
</dbReference>
<proteinExistence type="predicted"/>